<evidence type="ECO:0000313" key="4">
    <source>
        <dbReference type="Proteomes" id="UP000001416"/>
    </source>
</evidence>
<feature type="region of interest" description="Disordered" evidence="1">
    <location>
        <begin position="28"/>
        <end position="59"/>
    </location>
</feature>
<dbReference type="EMBL" id="AL954747">
    <property type="protein sequence ID" value="CAD85381.1"/>
    <property type="molecule type" value="Genomic_DNA"/>
</dbReference>
<evidence type="ECO:0008006" key="5">
    <source>
        <dbReference type="Google" id="ProtNLM"/>
    </source>
</evidence>
<evidence type="ECO:0000256" key="1">
    <source>
        <dbReference type="SAM" id="MobiDB-lite"/>
    </source>
</evidence>
<proteinExistence type="predicted"/>
<dbReference type="GeneID" id="87104644"/>
<dbReference type="InterPro" id="IPR021357">
    <property type="entry name" value="DUF2782"/>
</dbReference>
<protein>
    <recommendedName>
        <fullName evidence="5">DUF2782 domain-containing protein</fullName>
    </recommendedName>
</protein>
<gene>
    <name evidence="3" type="ordered locus">NE1470</name>
</gene>
<dbReference type="STRING" id="228410.NE1470"/>
<feature type="signal peptide" evidence="2">
    <location>
        <begin position="1"/>
        <end position="22"/>
    </location>
</feature>
<keyword evidence="2" id="KW-0732">Signal</keyword>
<organism evidence="3 4">
    <name type="scientific">Nitrosomonas europaea (strain ATCC 19718 / CIP 103999 / KCTC 2705 / NBRC 14298)</name>
    <dbReference type="NCBI Taxonomy" id="228410"/>
    <lineage>
        <taxon>Bacteria</taxon>
        <taxon>Pseudomonadati</taxon>
        <taxon>Pseudomonadota</taxon>
        <taxon>Betaproteobacteria</taxon>
        <taxon>Nitrosomonadales</taxon>
        <taxon>Nitrosomonadaceae</taxon>
        <taxon>Nitrosomonas</taxon>
    </lineage>
</organism>
<evidence type="ECO:0000256" key="2">
    <source>
        <dbReference type="SAM" id="SignalP"/>
    </source>
</evidence>
<evidence type="ECO:0000313" key="3">
    <source>
        <dbReference type="EMBL" id="CAD85381.1"/>
    </source>
</evidence>
<dbReference type="HOGENOM" id="CLU_145353_0_0_4"/>
<dbReference type="RefSeq" id="WP_011112038.1">
    <property type="nucleotide sequence ID" value="NC_004757.1"/>
</dbReference>
<name>Q82UL4_NITEU</name>
<dbReference type="PhylomeDB" id="Q82UL4"/>
<dbReference type="Gene3D" id="2.20.130.30">
    <property type="entry name" value="Protein of unknown function DUF2782"/>
    <property type="match status" value="1"/>
</dbReference>
<dbReference type="AlphaFoldDB" id="Q82UL4"/>
<dbReference type="eggNOG" id="ENOG5032ZXK">
    <property type="taxonomic scope" value="Bacteria"/>
</dbReference>
<sequence length="127" mass="14429">MRSTTLLFFCSNLVWISPLTWAQTSQQPDNLIPLPEIPESPSAGEENGLPPELGLDPSLEPEITIHEGKDKTMIEEYRVNGELYVIKITPRIGKPYYLLNRRSAVGMPHRGDMESGVSVPMWQIYRF</sequence>
<keyword evidence="4" id="KW-1185">Reference proteome</keyword>
<dbReference type="Proteomes" id="UP000001416">
    <property type="component" value="Chromosome"/>
</dbReference>
<accession>Q82UL4</accession>
<feature type="chain" id="PRO_5004297245" description="DUF2782 domain-containing protein" evidence="2">
    <location>
        <begin position="23"/>
        <end position="127"/>
    </location>
</feature>
<dbReference type="Pfam" id="PF11191">
    <property type="entry name" value="DUF2782"/>
    <property type="match status" value="1"/>
</dbReference>
<dbReference type="KEGG" id="neu:NE1470"/>
<reference evidence="3 4" key="1">
    <citation type="journal article" date="2003" name="J. Bacteriol.">
        <title>Complete genome sequence of the ammonia-oxidizing bacterium and obligate chemolithoautotroph Nitrosomonas europaea.</title>
        <authorList>
            <person name="Chain P."/>
            <person name="Lamerdin J."/>
            <person name="Larimer F."/>
            <person name="Regala W."/>
            <person name="Land M."/>
            <person name="Hauser L."/>
            <person name="Hooper A."/>
            <person name="Klotz M."/>
            <person name="Norton J."/>
            <person name="Sayavedra-Soto L."/>
            <person name="Arciero D."/>
            <person name="Hommes N."/>
            <person name="Whittaker M."/>
            <person name="Arp D."/>
        </authorList>
    </citation>
    <scope>NUCLEOTIDE SEQUENCE [LARGE SCALE GENOMIC DNA]</scope>
    <source>
        <strain evidence="4">ATCC 19718 / CIP 103999 / KCTC 2705 / NBRC 14298</strain>
    </source>
</reference>
<dbReference type="OrthoDB" id="5296182at2"/>